<keyword evidence="1" id="KW-1133">Transmembrane helix</keyword>
<feature type="domain" description="Cyclic nucleotide-binding" evidence="2">
    <location>
        <begin position="158"/>
        <end position="224"/>
    </location>
</feature>
<keyword evidence="1" id="KW-0812">Transmembrane</keyword>
<feature type="transmembrane region" description="Helical" evidence="1">
    <location>
        <begin position="696"/>
        <end position="716"/>
    </location>
</feature>
<sequence length="840" mass="94407">MTRGNRAGLARFVGVSPSLALLQSLLYLKGLPLDEVADLLLANSLVIEFSPGDELTRQDDVAEHLFFILSGSVRVTRRDKTAAGVEDSLARVAIAGDILGRYELTFSLSYTSTATAENEVSALCVERSTVERLLYRYPTAHQQTAYQTLVNRLRTMPLLADVDMVILGFLADEIRSQTVKAGTVLYTQNQVPGTLYLIAQGQIELYHPRRTDNRLLLGTGGAFGFPGSVGATGSSAPDKYGHWAEAKTETTVYELPWRTIRQVGRRFPQAIDPEIQLLPAKTISAVSIFAGLSPHEQIQLSGFCSFYRIPQNHPIMQQGDSADSMWILLENSRAVLSALDEENRALPRAPVRGIVTFNETALLAPTPVELTVESEPGSLWLRLHRQDYQRIGQICGPEIVDKVADRLPAQTDDTDHAQRQDYPWLRKDELLVNLHLRHWLALLGQTKVSALAILAGAGLTWLLSSLGFSLWVALGISGLLVILSLIWGLLNYLNDYFIVTNRRVIQQEKVIFFSERRQEALLEQIQRVDVATTFWGNLFNYGTLSVYTAGTTGSIDFDFVGDPDSLRTAIFHHRSLSQQRSSAENKLDIQNALEDRLGLSVDLPGRVYTDLEPSTPEDTAAGLDLWQRLRQFVSVDRSLDWESTERIVWHKHWWVLFVQVALPGLLLLFELLFLAGGFSSVALLQQLQSTLDAQTLLVSGGLVTLATLGWILWAVADWWNDTYTVTEDRIIDVEKLPLFLSEQRREAQLSDIQDIRLEMNSPIKVMLNFGNIIVQTAAGEGAFTFDHVPNPRIVKEEITRRMIAWRREDERRKAQDRSKDLPDWFEMYNRLEAGQARNVE</sequence>
<evidence type="ECO:0000256" key="1">
    <source>
        <dbReference type="SAM" id="Phobius"/>
    </source>
</evidence>
<keyword evidence="1" id="KW-0472">Membrane</keyword>
<feature type="domain" description="Cyclic nucleotide-binding" evidence="2">
    <location>
        <begin position="27"/>
        <end position="134"/>
    </location>
</feature>
<proteinExistence type="predicted"/>
<dbReference type="InterPro" id="IPR005182">
    <property type="entry name" value="YdbS-like_PH"/>
</dbReference>
<dbReference type="PROSITE" id="PS50042">
    <property type="entry name" value="CNMP_BINDING_3"/>
    <property type="match status" value="3"/>
</dbReference>
<dbReference type="SUPFAM" id="SSF51206">
    <property type="entry name" value="cAMP-binding domain-like"/>
    <property type="match status" value="3"/>
</dbReference>
<reference evidence="3" key="1">
    <citation type="submission" date="2019-09" db="EMBL/GenBank/DDBJ databases">
        <title>Characterisation of the sponge microbiome using genome-centric metagenomics.</title>
        <authorList>
            <person name="Engelberts J.P."/>
            <person name="Robbins S.J."/>
            <person name="De Goeij J.M."/>
            <person name="Aranda M."/>
            <person name="Bell S.C."/>
            <person name="Webster N.S."/>
        </authorList>
    </citation>
    <scope>NUCLEOTIDE SEQUENCE</scope>
    <source>
        <strain evidence="3">SB0664_bin_27</strain>
    </source>
</reference>
<dbReference type="PANTHER" id="PTHR37938">
    <property type="entry name" value="BLL0215 PROTEIN"/>
    <property type="match status" value="1"/>
</dbReference>
<accession>A0A6B0YRL8</accession>
<comment type="caution">
    <text evidence="3">The sequence shown here is derived from an EMBL/GenBank/DDBJ whole genome shotgun (WGS) entry which is preliminary data.</text>
</comment>
<feature type="domain" description="Cyclic nucleotide-binding" evidence="2">
    <location>
        <begin position="288"/>
        <end position="391"/>
    </location>
</feature>
<gene>
    <name evidence="3" type="ORF">F4Y42_03180</name>
</gene>
<dbReference type="PANTHER" id="PTHR37938:SF1">
    <property type="entry name" value="BLL0215 PROTEIN"/>
    <property type="match status" value="1"/>
</dbReference>
<protein>
    <submittedName>
        <fullName evidence="3">Cyclic nucleotide-binding domain-containing protein</fullName>
    </submittedName>
</protein>
<feature type="transmembrane region" description="Helical" evidence="1">
    <location>
        <begin position="653"/>
        <end position="676"/>
    </location>
</feature>
<dbReference type="Pfam" id="PF00027">
    <property type="entry name" value="cNMP_binding"/>
    <property type="match status" value="2"/>
</dbReference>
<dbReference type="Pfam" id="PF03703">
    <property type="entry name" value="bPH_2"/>
    <property type="match status" value="1"/>
</dbReference>
<dbReference type="EMBL" id="VXRG01000032">
    <property type="protein sequence ID" value="MXY92432.1"/>
    <property type="molecule type" value="Genomic_DNA"/>
</dbReference>
<dbReference type="InterPro" id="IPR018490">
    <property type="entry name" value="cNMP-bd_dom_sf"/>
</dbReference>
<organism evidence="3">
    <name type="scientific">Caldilineaceae bacterium SB0664_bin_27</name>
    <dbReference type="NCBI Taxonomy" id="2605260"/>
    <lineage>
        <taxon>Bacteria</taxon>
        <taxon>Bacillati</taxon>
        <taxon>Chloroflexota</taxon>
        <taxon>Caldilineae</taxon>
        <taxon>Caldilineales</taxon>
        <taxon>Caldilineaceae</taxon>
    </lineage>
</organism>
<name>A0A6B0YRL8_9CHLR</name>
<evidence type="ECO:0000259" key="2">
    <source>
        <dbReference type="PROSITE" id="PS50042"/>
    </source>
</evidence>
<dbReference type="Gene3D" id="2.60.120.10">
    <property type="entry name" value="Jelly Rolls"/>
    <property type="match status" value="3"/>
</dbReference>
<dbReference type="InterPro" id="IPR014710">
    <property type="entry name" value="RmlC-like_jellyroll"/>
</dbReference>
<feature type="transmembrane region" description="Helical" evidence="1">
    <location>
        <begin position="468"/>
        <end position="493"/>
    </location>
</feature>
<dbReference type="AlphaFoldDB" id="A0A6B0YRL8"/>
<dbReference type="CDD" id="cd00038">
    <property type="entry name" value="CAP_ED"/>
    <property type="match status" value="3"/>
</dbReference>
<dbReference type="InterPro" id="IPR000595">
    <property type="entry name" value="cNMP-bd_dom"/>
</dbReference>
<evidence type="ECO:0000313" key="3">
    <source>
        <dbReference type="EMBL" id="MXY92432.1"/>
    </source>
</evidence>
<dbReference type="SMART" id="SM00100">
    <property type="entry name" value="cNMP"/>
    <property type="match status" value="2"/>
</dbReference>